<dbReference type="Pfam" id="PF00534">
    <property type="entry name" value="Glycos_transf_1"/>
    <property type="match status" value="1"/>
</dbReference>
<protein>
    <submittedName>
        <fullName evidence="3">Glycosyltransferase family 4 protein</fullName>
    </submittedName>
</protein>
<accession>A0ABT1L0M3</accession>
<dbReference type="SUPFAM" id="SSF53756">
    <property type="entry name" value="UDP-Glycosyltransferase/glycogen phosphorylase"/>
    <property type="match status" value="1"/>
</dbReference>
<proteinExistence type="predicted"/>
<dbReference type="InterPro" id="IPR001296">
    <property type="entry name" value="Glyco_trans_1"/>
</dbReference>
<keyword evidence="4" id="KW-1185">Reference proteome</keyword>
<dbReference type="Proteomes" id="UP001204524">
    <property type="component" value="Unassembled WGS sequence"/>
</dbReference>
<feature type="domain" description="Glycosyl transferase family 1" evidence="2">
    <location>
        <begin position="221"/>
        <end position="375"/>
    </location>
</feature>
<dbReference type="RefSeq" id="WP_254182238.1">
    <property type="nucleotide sequence ID" value="NZ_JANARS010000006.1"/>
</dbReference>
<reference evidence="3 4" key="1">
    <citation type="submission" date="2022-06" db="EMBL/GenBank/DDBJ databases">
        <authorList>
            <person name="So Y."/>
        </authorList>
    </citation>
    <scope>NUCLEOTIDE SEQUENCE [LARGE SCALE GENOMIC DNA]</scope>
    <source>
        <strain evidence="3 4">STR3</strain>
    </source>
</reference>
<sequence>MRDVLLIAPACDGQDVGESWLAHQWAELLSQRADVTLLTSHKRDHVPPSQQLSGVRIVEWPEPPGVGRFERFNSLLQPGYAPFYVRARQWIRRRTAEGEHFDVVHQVVPVAMRYPSPATGLGVPVVLGPVGGGLESPPAFVEEEGGTPWYQRLRALDQARLAHDPLLRRTYEQAACVVGIAPYVGDLLAGLTLTRLAIMSETAVRELPPEVDRSARRGSVRLLHVGRTIRTKGLRDVIRALDQLRDLDVTLDVVGDGNDRSACEELTTALGLGARVRFHGSLPREQVIGFYERADVFVFPSYREPGGNVALEAMAAGLPVVVCARGGPGANVDDDCGFRLRAESPTQLAEDVAAALRRLVTDPGLRARMGRAGRRKVESTHLWEHRVTQMLDLYEEVIDAHPVPRVGQSRP</sequence>
<dbReference type="PANTHER" id="PTHR45947:SF3">
    <property type="entry name" value="SULFOQUINOVOSYL TRANSFERASE SQD2"/>
    <property type="match status" value="1"/>
</dbReference>
<comment type="caution">
    <text evidence="3">The sequence shown here is derived from an EMBL/GenBank/DDBJ whole genome shotgun (WGS) entry which is preliminary data.</text>
</comment>
<keyword evidence="1" id="KW-0808">Transferase</keyword>
<name>A0ABT1L0M3_9ACTN</name>
<dbReference type="EMBL" id="JANARS010000006">
    <property type="protein sequence ID" value="MCP3423041.1"/>
    <property type="molecule type" value="Genomic_DNA"/>
</dbReference>
<dbReference type="Gene3D" id="3.40.50.2000">
    <property type="entry name" value="Glycogen Phosphorylase B"/>
    <property type="match status" value="2"/>
</dbReference>
<dbReference type="CDD" id="cd03801">
    <property type="entry name" value="GT4_PimA-like"/>
    <property type="match status" value="1"/>
</dbReference>
<organism evidence="3 4">
    <name type="scientific">Nocardioides pinisoli</name>
    <dbReference type="NCBI Taxonomy" id="2950279"/>
    <lineage>
        <taxon>Bacteria</taxon>
        <taxon>Bacillati</taxon>
        <taxon>Actinomycetota</taxon>
        <taxon>Actinomycetes</taxon>
        <taxon>Propionibacteriales</taxon>
        <taxon>Nocardioidaceae</taxon>
        <taxon>Nocardioides</taxon>
    </lineage>
</organism>
<evidence type="ECO:0000259" key="2">
    <source>
        <dbReference type="Pfam" id="PF00534"/>
    </source>
</evidence>
<dbReference type="InterPro" id="IPR050194">
    <property type="entry name" value="Glycosyltransferase_grp1"/>
</dbReference>
<dbReference type="PANTHER" id="PTHR45947">
    <property type="entry name" value="SULFOQUINOVOSYL TRANSFERASE SQD2"/>
    <property type="match status" value="1"/>
</dbReference>
<evidence type="ECO:0000256" key="1">
    <source>
        <dbReference type="ARBA" id="ARBA00022679"/>
    </source>
</evidence>
<evidence type="ECO:0000313" key="4">
    <source>
        <dbReference type="Proteomes" id="UP001204524"/>
    </source>
</evidence>
<evidence type="ECO:0000313" key="3">
    <source>
        <dbReference type="EMBL" id="MCP3423041.1"/>
    </source>
</evidence>
<gene>
    <name evidence="3" type="ORF">NCI01_14650</name>
</gene>